<dbReference type="Pfam" id="PF09694">
    <property type="entry name" value="Gcw_chp"/>
    <property type="match status" value="1"/>
</dbReference>
<dbReference type="EMBL" id="CP119326">
    <property type="protein sequence ID" value="WEK39666.1"/>
    <property type="molecule type" value="Genomic_DNA"/>
</dbReference>
<name>A0AAJ6BLK7_9CAUL</name>
<protein>
    <submittedName>
        <fullName evidence="2">TorF family putative porin</fullName>
    </submittedName>
</protein>
<dbReference type="NCBIfam" id="TIGR02001">
    <property type="entry name" value="gcw_chp"/>
    <property type="match status" value="1"/>
</dbReference>
<evidence type="ECO:0000313" key="2">
    <source>
        <dbReference type="EMBL" id="WEK39666.1"/>
    </source>
</evidence>
<feature type="signal peptide" evidence="1">
    <location>
        <begin position="1"/>
        <end position="25"/>
    </location>
</feature>
<dbReference type="SUPFAM" id="SSF56935">
    <property type="entry name" value="Porins"/>
    <property type="match status" value="1"/>
</dbReference>
<gene>
    <name evidence="2" type="ORF">P0Y50_14185</name>
</gene>
<dbReference type="Gene3D" id="2.40.160.10">
    <property type="entry name" value="Porin"/>
    <property type="match status" value="1"/>
</dbReference>
<accession>A0AAJ6BLK7</accession>
<dbReference type="Proteomes" id="UP001213664">
    <property type="component" value="Chromosome"/>
</dbReference>
<proteinExistence type="predicted"/>
<reference evidence="2" key="1">
    <citation type="submission" date="2023-03" db="EMBL/GenBank/DDBJ databases">
        <title>Andean soil-derived lignocellulolytic bacterial consortium as a source of novel taxa and putative plastic-active enzymes.</title>
        <authorList>
            <person name="Diaz-Garcia L."/>
            <person name="Chuvochina M."/>
            <person name="Feuerriegel G."/>
            <person name="Bunk B."/>
            <person name="Sproer C."/>
            <person name="Streit W.R."/>
            <person name="Rodriguez L.M."/>
            <person name="Overmann J."/>
            <person name="Jimenez D.J."/>
        </authorList>
    </citation>
    <scope>NUCLEOTIDE SEQUENCE</scope>
    <source>
        <strain evidence="2">MAG 833</strain>
    </source>
</reference>
<dbReference type="InterPro" id="IPR023614">
    <property type="entry name" value="Porin_dom_sf"/>
</dbReference>
<evidence type="ECO:0000256" key="1">
    <source>
        <dbReference type="SAM" id="SignalP"/>
    </source>
</evidence>
<evidence type="ECO:0000313" key="3">
    <source>
        <dbReference type="Proteomes" id="UP001213664"/>
    </source>
</evidence>
<dbReference type="AlphaFoldDB" id="A0AAJ6BLK7"/>
<feature type="chain" id="PRO_5042563077" evidence="1">
    <location>
        <begin position="26"/>
        <end position="237"/>
    </location>
</feature>
<sequence length="237" mass="25036">MIRTAVPAFVAAALAAAALATPALAQSAPAPSARDAWSFELGAGTDNRSKNASKSGGDGYAFGSATWQSADGLFYAGPGFETIQSGGSNLEAEFVAGYQPEAFGYQFDFNLAYKNRLGADSGYDQDAWELTGNVSRAIGPASARLQIQYSPDAAGPTDSFTWVEGQIGWDFTPRLNGTAAVGRRDQKGGPDYTGWNAGVTYALTDALSVDVRYHDTDADTYGEQYKQALVAKVAYDF</sequence>
<organism evidence="2 3">
    <name type="scientific">Candidatus Brevundimonas colombiensis</name>
    <dbReference type="NCBI Taxonomy" id="3121376"/>
    <lineage>
        <taxon>Bacteria</taxon>
        <taxon>Pseudomonadati</taxon>
        <taxon>Pseudomonadota</taxon>
        <taxon>Alphaproteobacteria</taxon>
        <taxon>Caulobacterales</taxon>
        <taxon>Caulobacteraceae</taxon>
        <taxon>Brevundimonas</taxon>
    </lineage>
</organism>
<dbReference type="InterPro" id="IPR010239">
    <property type="entry name" value="CHP02001"/>
</dbReference>
<keyword evidence="1" id="KW-0732">Signal</keyword>